<keyword evidence="8" id="KW-1133">Transmembrane helix</keyword>
<keyword evidence="3" id="KW-0597">Phosphoprotein</keyword>
<dbReference type="Pfam" id="PF08448">
    <property type="entry name" value="PAS_4"/>
    <property type="match status" value="1"/>
</dbReference>
<dbReference type="SUPFAM" id="SSF55874">
    <property type="entry name" value="ATPase domain of HSP90 chaperone/DNA topoisomerase II/histidine kinase"/>
    <property type="match status" value="1"/>
</dbReference>
<dbReference type="STRING" id="927665.HMPREF1535_03775"/>
<evidence type="ECO:0000256" key="3">
    <source>
        <dbReference type="ARBA" id="ARBA00022553"/>
    </source>
</evidence>
<comment type="catalytic activity">
    <reaction evidence="1">
        <text>ATP + protein L-histidine = ADP + protein N-phospho-L-histidine.</text>
        <dbReference type="EC" id="2.7.13.3"/>
    </reaction>
</comment>
<dbReference type="FunFam" id="3.30.565.10:FF:000006">
    <property type="entry name" value="Sensor histidine kinase WalK"/>
    <property type="match status" value="1"/>
</dbReference>
<evidence type="ECO:0000256" key="4">
    <source>
        <dbReference type="ARBA" id="ARBA00022679"/>
    </source>
</evidence>
<dbReference type="Proteomes" id="UP000033047">
    <property type="component" value="Unassembled WGS sequence"/>
</dbReference>
<dbReference type="Gene3D" id="3.30.565.10">
    <property type="entry name" value="Histidine kinase-like ATPase, C-terminal domain"/>
    <property type="match status" value="1"/>
</dbReference>
<sequence>MNILVLMNSILSMLPTGTAGYLVLILALFILVVLLAIKNRKLVCEKKRYKDLLDDMQENNKEKEALFSLDILENLPFPLFVKNIDDDYKYVFWNKEAELQSGTPREEIVGLSDFDIFGPERGMRYRKIDEQLVKEGKNYRAEEDYVTPDGVLHNTIVNKSIIAHGHSHLLLVARWDITQMKEYERELIKAKEKLEDAAKTQNMVLESINFGLIYIDKEYRVQWESTTNLHKIAKGRRYTPGKVCYETVRGRTEPCPRCALSEAITKGESVRHEFTEGDTTVEISAIPLFDHTDTNIVGGLMKVEDISDKKRIEHLMYEVKRADEANRLKSAFLANMSHEIRTPLNAIVGFSNLLAETDDPVEKQEFIHIISTNNELLLQLINDIIDMAKIESGSLDFTYSQIDINELMEEICSQMILKNKSEAVSISFDEKLPQCLIYTDRNRLMQVMINFLTNALKFTPEGAVSFGYTIEESGKAIRFYVKDTGIGIPQDKKDKIFDRFVKLNTFAQGTGLGLPICAMIAEKFGGSIGVESEEGKGSLFWLSIPMKESEET</sequence>
<feature type="coiled-coil region" evidence="7">
    <location>
        <begin position="39"/>
        <end position="66"/>
    </location>
</feature>
<feature type="domain" description="PAS" evidence="10">
    <location>
        <begin position="71"/>
        <end position="136"/>
    </location>
</feature>
<dbReference type="Pfam" id="PF00512">
    <property type="entry name" value="HisKA"/>
    <property type="match status" value="1"/>
</dbReference>
<dbReference type="CDD" id="cd16922">
    <property type="entry name" value="HATPase_EvgS-ArcB-TorS-like"/>
    <property type="match status" value="1"/>
</dbReference>
<dbReference type="InterPro" id="IPR003661">
    <property type="entry name" value="HisK_dim/P_dom"/>
</dbReference>
<dbReference type="CDD" id="cd00082">
    <property type="entry name" value="HisKA"/>
    <property type="match status" value="1"/>
</dbReference>
<dbReference type="SMART" id="SM00387">
    <property type="entry name" value="HATPase_c"/>
    <property type="match status" value="1"/>
</dbReference>
<name>A0A0F5ITT2_9BACT</name>
<dbReference type="InterPro" id="IPR004358">
    <property type="entry name" value="Sig_transdc_His_kin-like_C"/>
</dbReference>
<dbReference type="Gene3D" id="1.10.287.130">
    <property type="match status" value="1"/>
</dbReference>
<dbReference type="InterPro" id="IPR036890">
    <property type="entry name" value="HATPase_C_sf"/>
</dbReference>
<dbReference type="InterPro" id="IPR003594">
    <property type="entry name" value="HATPase_dom"/>
</dbReference>
<dbReference type="InterPro" id="IPR000014">
    <property type="entry name" value="PAS"/>
</dbReference>
<gene>
    <name evidence="11" type="ORF">HMPREF1535_03775</name>
</gene>
<dbReference type="Pfam" id="PF02518">
    <property type="entry name" value="HATPase_c"/>
    <property type="match status" value="1"/>
</dbReference>
<dbReference type="SUPFAM" id="SSF47384">
    <property type="entry name" value="Homodimeric domain of signal transducing histidine kinase"/>
    <property type="match status" value="1"/>
</dbReference>
<keyword evidence="8" id="KW-0812">Transmembrane</keyword>
<evidence type="ECO:0000259" key="10">
    <source>
        <dbReference type="PROSITE" id="PS50112"/>
    </source>
</evidence>
<feature type="transmembrane region" description="Helical" evidence="8">
    <location>
        <begin position="20"/>
        <end position="37"/>
    </location>
</feature>
<accession>A0A0F5ITT2</accession>
<dbReference type="PROSITE" id="PS50112">
    <property type="entry name" value="PAS"/>
    <property type="match status" value="1"/>
</dbReference>
<dbReference type="SUPFAM" id="SSF55785">
    <property type="entry name" value="PYP-like sensor domain (PAS domain)"/>
    <property type="match status" value="2"/>
</dbReference>
<dbReference type="RefSeq" id="WP_046147092.1">
    <property type="nucleotide sequence ID" value="NZ_KQ033913.1"/>
</dbReference>
<evidence type="ECO:0000256" key="2">
    <source>
        <dbReference type="ARBA" id="ARBA00012438"/>
    </source>
</evidence>
<protein>
    <recommendedName>
        <fullName evidence="2">histidine kinase</fullName>
        <ecNumber evidence="2">2.7.13.3</ecNumber>
    </recommendedName>
</protein>
<comment type="caution">
    <text evidence="11">The sequence shown here is derived from an EMBL/GenBank/DDBJ whole genome shotgun (WGS) entry which is preliminary data.</text>
</comment>
<feature type="domain" description="Histidine kinase" evidence="9">
    <location>
        <begin position="335"/>
        <end position="548"/>
    </location>
</feature>
<keyword evidence="7" id="KW-0175">Coiled coil</keyword>
<organism evidence="11 12">
    <name type="scientific">Parabacteroides goldsteinii DSM 19448 = WAL 12034</name>
    <dbReference type="NCBI Taxonomy" id="927665"/>
    <lineage>
        <taxon>Bacteria</taxon>
        <taxon>Pseudomonadati</taxon>
        <taxon>Bacteroidota</taxon>
        <taxon>Bacteroidia</taxon>
        <taxon>Bacteroidales</taxon>
        <taxon>Tannerellaceae</taxon>
        <taxon>Parabacteroides</taxon>
    </lineage>
</organism>
<evidence type="ECO:0000259" key="9">
    <source>
        <dbReference type="PROSITE" id="PS50109"/>
    </source>
</evidence>
<dbReference type="InterPro" id="IPR005467">
    <property type="entry name" value="His_kinase_dom"/>
</dbReference>
<dbReference type="EMBL" id="AQHV01000021">
    <property type="protein sequence ID" value="KKB48547.1"/>
    <property type="molecule type" value="Genomic_DNA"/>
</dbReference>
<keyword evidence="5" id="KW-0418">Kinase</keyword>
<dbReference type="PRINTS" id="PR00344">
    <property type="entry name" value="BCTRLSENSOR"/>
</dbReference>
<dbReference type="AlphaFoldDB" id="A0A0F5ITT2"/>
<evidence type="ECO:0000256" key="8">
    <source>
        <dbReference type="SAM" id="Phobius"/>
    </source>
</evidence>
<dbReference type="InterPro" id="IPR036097">
    <property type="entry name" value="HisK_dim/P_sf"/>
</dbReference>
<keyword evidence="4" id="KW-0808">Transferase</keyword>
<keyword evidence="8" id="KW-0472">Membrane</keyword>
<reference evidence="11 12" key="1">
    <citation type="submission" date="2013-04" db="EMBL/GenBank/DDBJ databases">
        <title>The Genome Sequence of Parabacteroides goldsteinii DSM 19448.</title>
        <authorList>
            <consortium name="The Broad Institute Genomics Platform"/>
            <person name="Earl A."/>
            <person name="Ward D."/>
            <person name="Feldgarden M."/>
            <person name="Gevers D."/>
            <person name="Martens E."/>
            <person name="Sakamoto M."/>
            <person name="Benno Y."/>
            <person name="Song Y."/>
            <person name="Liu C."/>
            <person name="Lee J."/>
            <person name="Bolanos M."/>
            <person name="Vaisanen M.L."/>
            <person name="Finegold S.M."/>
            <person name="Walker B."/>
            <person name="Young S."/>
            <person name="Zeng Q."/>
            <person name="Gargeya S."/>
            <person name="Fitzgerald M."/>
            <person name="Haas B."/>
            <person name="Abouelleil A."/>
            <person name="Allen A.W."/>
            <person name="Alvarado L."/>
            <person name="Arachchi H.M."/>
            <person name="Berlin A.M."/>
            <person name="Chapman S.B."/>
            <person name="Gainer-Dewar J."/>
            <person name="Goldberg J."/>
            <person name="Griggs A."/>
            <person name="Gujja S."/>
            <person name="Hansen M."/>
            <person name="Howarth C."/>
            <person name="Imamovic A."/>
            <person name="Ireland A."/>
            <person name="Larimer J."/>
            <person name="McCowan C."/>
            <person name="Murphy C."/>
            <person name="Pearson M."/>
            <person name="Poon T.W."/>
            <person name="Priest M."/>
            <person name="Roberts A."/>
            <person name="Saif S."/>
            <person name="Shea T."/>
            <person name="Sisk P."/>
            <person name="Sykes S."/>
            <person name="Wortman J."/>
            <person name="Nusbaum C."/>
            <person name="Birren B."/>
        </authorList>
    </citation>
    <scope>NUCLEOTIDE SEQUENCE [LARGE SCALE GENOMIC DNA]</scope>
    <source>
        <strain evidence="11 12">DSM 19448</strain>
    </source>
</reference>
<dbReference type="GO" id="GO:0000155">
    <property type="term" value="F:phosphorelay sensor kinase activity"/>
    <property type="evidence" value="ECO:0007669"/>
    <property type="project" value="InterPro"/>
</dbReference>
<dbReference type="PANTHER" id="PTHR43711">
    <property type="entry name" value="TWO-COMPONENT HISTIDINE KINASE"/>
    <property type="match status" value="1"/>
</dbReference>
<evidence type="ECO:0000256" key="6">
    <source>
        <dbReference type="ARBA" id="ARBA00023012"/>
    </source>
</evidence>
<dbReference type="CDD" id="cd00130">
    <property type="entry name" value="PAS"/>
    <property type="match status" value="1"/>
</dbReference>
<evidence type="ECO:0000256" key="1">
    <source>
        <dbReference type="ARBA" id="ARBA00000085"/>
    </source>
</evidence>
<dbReference type="PANTHER" id="PTHR43711:SF31">
    <property type="entry name" value="HISTIDINE KINASE"/>
    <property type="match status" value="1"/>
</dbReference>
<dbReference type="NCBIfam" id="TIGR00229">
    <property type="entry name" value="sensory_box"/>
    <property type="match status" value="1"/>
</dbReference>
<dbReference type="InterPro" id="IPR050736">
    <property type="entry name" value="Sensor_HK_Regulatory"/>
</dbReference>
<dbReference type="InterPro" id="IPR035965">
    <property type="entry name" value="PAS-like_dom_sf"/>
</dbReference>
<dbReference type="Gene3D" id="3.30.450.20">
    <property type="entry name" value="PAS domain"/>
    <property type="match status" value="2"/>
</dbReference>
<dbReference type="HOGENOM" id="CLU_000445_89_13_10"/>
<evidence type="ECO:0000256" key="7">
    <source>
        <dbReference type="SAM" id="Coils"/>
    </source>
</evidence>
<proteinExistence type="predicted"/>
<evidence type="ECO:0000313" key="12">
    <source>
        <dbReference type="Proteomes" id="UP000033047"/>
    </source>
</evidence>
<dbReference type="EC" id="2.7.13.3" evidence="2"/>
<dbReference type="InterPro" id="IPR013656">
    <property type="entry name" value="PAS_4"/>
</dbReference>
<dbReference type="SMART" id="SM00388">
    <property type="entry name" value="HisKA"/>
    <property type="match status" value="1"/>
</dbReference>
<dbReference type="PATRIC" id="fig|927665.4.peg.3881"/>
<keyword evidence="6" id="KW-0902">Two-component regulatory system</keyword>
<dbReference type="PROSITE" id="PS50109">
    <property type="entry name" value="HIS_KIN"/>
    <property type="match status" value="1"/>
</dbReference>
<evidence type="ECO:0000256" key="5">
    <source>
        <dbReference type="ARBA" id="ARBA00022777"/>
    </source>
</evidence>
<evidence type="ECO:0000313" key="11">
    <source>
        <dbReference type="EMBL" id="KKB48547.1"/>
    </source>
</evidence>